<feature type="compositionally biased region" description="Acidic residues" evidence="1">
    <location>
        <begin position="89"/>
        <end position="100"/>
    </location>
</feature>
<dbReference type="Proteomes" id="UP000095287">
    <property type="component" value="Unplaced"/>
</dbReference>
<sequence>MFGSNPSAFHSTVRAPPLFAEKSSRYELNLGILPPPPYSVAVSSLDNSVNYLRRNVVDLKIATSPEHHLNVTDSLVLSGKSVSSKADDSEADVEIDDDQPLDLSMKRPVSSQTLDGTLPNSASTSGVPLIRPTVIRNSAYARKNVEMKRSASSVTSRSSTESDVSEHFRRSLSGKWPRRQASKFSPGPSTIRPHFTPTSSTVLDTQALCSSPSLRPSTAQTPPSQSREGALSSPPSESLSTTVRPKTGRSSCTMTRIIINNGEIDDHFRKALGEENFKLWRSKKGRDE</sequence>
<reference evidence="3" key="1">
    <citation type="submission" date="2016-11" db="UniProtKB">
        <authorList>
            <consortium name="WormBaseParasite"/>
        </authorList>
    </citation>
    <scope>IDENTIFICATION</scope>
</reference>
<feature type="compositionally biased region" description="Polar residues" evidence="1">
    <location>
        <begin position="196"/>
        <end position="227"/>
    </location>
</feature>
<feature type="region of interest" description="Disordered" evidence="1">
    <location>
        <begin position="86"/>
        <end position="129"/>
    </location>
</feature>
<dbReference type="SMART" id="SM00711">
    <property type="entry name" value="TDU"/>
    <property type="match status" value="2"/>
</dbReference>
<evidence type="ECO:0000313" key="3">
    <source>
        <dbReference type="WBParaSite" id="L893_g5797.t1"/>
    </source>
</evidence>
<dbReference type="WBParaSite" id="L893_g5797.t1">
    <property type="protein sequence ID" value="L893_g5797.t1"/>
    <property type="gene ID" value="L893_g5797"/>
</dbReference>
<name>A0A1I8AHD2_9BILA</name>
<dbReference type="AlphaFoldDB" id="A0A1I8AHD2"/>
<organism evidence="2 3">
    <name type="scientific">Steinernema glaseri</name>
    <dbReference type="NCBI Taxonomy" id="37863"/>
    <lineage>
        <taxon>Eukaryota</taxon>
        <taxon>Metazoa</taxon>
        <taxon>Ecdysozoa</taxon>
        <taxon>Nematoda</taxon>
        <taxon>Chromadorea</taxon>
        <taxon>Rhabditida</taxon>
        <taxon>Tylenchina</taxon>
        <taxon>Panagrolaimomorpha</taxon>
        <taxon>Strongyloidoidea</taxon>
        <taxon>Steinernematidae</taxon>
        <taxon>Steinernema</taxon>
    </lineage>
</organism>
<keyword evidence="2" id="KW-1185">Reference proteome</keyword>
<dbReference type="InterPro" id="IPR006627">
    <property type="entry name" value="TDU_repeat"/>
</dbReference>
<protein>
    <submittedName>
        <fullName evidence="3">Flocculation protein FLO11-like</fullName>
    </submittedName>
</protein>
<evidence type="ECO:0000313" key="2">
    <source>
        <dbReference type="Proteomes" id="UP000095287"/>
    </source>
</evidence>
<feature type="compositionally biased region" description="Polar residues" evidence="1">
    <location>
        <begin position="109"/>
        <end position="126"/>
    </location>
</feature>
<feature type="region of interest" description="Disordered" evidence="1">
    <location>
        <begin position="146"/>
        <end position="251"/>
    </location>
</feature>
<feature type="compositionally biased region" description="Low complexity" evidence="1">
    <location>
        <begin position="150"/>
        <end position="162"/>
    </location>
</feature>
<accession>A0A1I8AHD2</accession>
<feature type="compositionally biased region" description="Basic residues" evidence="1">
    <location>
        <begin position="170"/>
        <end position="181"/>
    </location>
</feature>
<proteinExistence type="predicted"/>
<evidence type="ECO:0000256" key="1">
    <source>
        <dbReference type="SAM" id="MobiDB-lite"/>
    </source>
</evidence>
<feature type="compositionally biased region" description="Low complexity" evidence="1">
    <location>
        <begin position="231"/>
        <end position="242"/>
    </location>
</feature>